<dbReference type="Proteomes" id="UP000666240">
    <property type="component" value="Unassembled WGS sequence"/>
</dbReference>
<dbReference type="InterPro" id="IPR003593">
    <property type="entry name" value="AAA+_ATPase"/>
</dbReference>
<reference evidence="7" key="1">
    <citation type="submission" date="2021-03" db="EMBL/GenBank/DDBJ databases">
        <title>Genome sequencing and assembly of Tianweitania sediminis.</title>
        <authorList>
            <person name="Chhetri G."/>
        </authorList>
    </citation>
    <scope>NUCLEOTIDE SEQUENCE</scope>
    <source>
        <strain evidence="7">Z8</strain>
    </source>
</reference>
<dbReference type="PROSITE" id="PS50893">
    <property type="entry name" value="ABC_TRANSPORTER_2"/>
    <property type="match status" value="1"/>
</dbReference>
<dbReference type="GO" id="GO:0005524">
    <property type="term" value="F:ATP binding"/>
    <property type="evidence" value="ECO:0007669"/>
    <property type="project" value="UniProtKB-KW"/>
</dbReference>
<evidence type="ECO:0000313" key="7">
    <source>
        <dbReference type="EMBL" id="MBP0439529.1"/>
    </source>
</evidence>
<dbReference type="PROSITE" id="PS00211">
    <property type="entry name" value="ABC_TRANSPORTER_1"/>
    <property type="match status" value="1"/>
</dbReference>
<dbReference type="InterPro" id="IPR003439">
    <property type="entry name" value="ABC_transporter-like_ATP-bd"/>
</dbReference>
<dbReference type="SUPFAM" id="SSF52540">
    <property type="entry name" value="P-loop containing nucleoside triphosphate hydrolases"/>
    <property type="match status" value="1"/>
</dbReference>
<dbReference type="GO" id="GO:0015807">
    <property type="term" value="P:L-amino acid transport"/>
    <property type="evidence" value="ECO:0007669"/>
    <property type="project" value="TreeGrafter"/>
</dbReference>
<evidence type="ECO:0000256" key="2">
    <source>
        <dbReference type="ARBA" id="ARBA00022448"/>
    </source>
</evidence>
<keyword evidence="3" id="KW-0547">Nucleotide-binding</keyword>
<accession>A0A8J7UKB8</accession>
<dbReference type="EMBL" id="JAGIYY010000003">
    <property type="protein sequence ID" value="MBP0439529.1"/>
    <property type="molecule type" value="Genomic_DNA"/>
</dbReference>
<evidence type="ECO:0000256" key="4">
    <source>
        <dbReference type="ARBA" id="ARBA00022840"/>
    </source>
</evidence>
<dbReference type="GO" id="GO:0015658">
    <property type="term" value="F:branched-chain amino acid transmembrane transporter activity"/>
    <property type="evidence" value="ECO:0007669"/>
    <property type="project" value="TreeGrafter"/>
</dbReference>
<evidence type="ECO:0000256" key="1">
    <source>
        <dbReference type="ARBA" id="ARBA00005417"/>
    </source>
</evidence>
<feature type="domain" description="ABC transporter" evidence="6">
    <location>
        <begin position="21"/>
        <end position="249"/>
    </location>
</feature>
<dbReference type="InterPro" id="IPR027417">
    <property type="entry name" value="P-loop_NTPase"/>
</dbReference>
<evidence type="ECO:0000256" key="5">
    <source>
        <dbReference type="ARBA" id="ARBA00022970"/>
    </source>
</evidence>
<dbReference type="AlphaFoldDB" id="A0A8J7UKB8"/>
<proteinExistence type="inferred from homology"/>
<dbReference type="RefSeq" id="WP_209335521.1">
    <property type="nucleotide sequence ID" value="NZ_JAGIYY010000003.1"/>
</dbReference>
<evidence type="ECO:0000259" key="6">
    <source>
        <dbReference type="PROSITE" id="PS50893"/>
    </source>
</evidence>
<keyword evidence="2" id="KW-0813">Transport</keyword>
<name>A0A8J7UKB8_9HYPH</name>
<gene>
    <name evidence="7" type="ORF">J5Y06_12780</name>
</gene>
<comment type="caution">
    <text evidence="7">The sequence shown here is derived from an EMBL/GenBank/DDBJ whole genome shotgun (WGS) entry which is preliminary data.</text>
</comment>
<dbReference type="PANTHER" id="PTHR43820:SF4">
    <property type="entry name" value="HIGH-AFFINITY BRANCHED-CHAIN AMINO ACID TRANSPORT ATP-BINDING PROTEIN LIVF"/>
    <property type="match status" value="1"/>
</dbReference>
<dbReference type="InterPro" id="IPR017871">
    <property type="entry name" value="ABC_transporter-like_CS"/>
</dbReference>
<evidence type="ECO:0000256" key="3">
    <source>
        <dbReference type="ARBA" id="ARBA00022741"/>
    </source>
</evidence>
<evidence type="ECO:0000313" key="8">
    <source>
        <dbReference type="Proteomes" id="UP000666240"/>
    </source>
</evidence>
<keyword evidence="8" id="KW-1185">Reference proteome</keyword>
<dbReference type="PANTHER" id="PTHR43820">
    <property type="entry name" value="HIGH-AFFINITY BRANCHED-CHAIN AMINO ACID TRANSPORT ATP-BINDING PROTEIN LIVF"/>
    <property type="match status" value="1"/>
</dbReference>
<keyword evidence="4 7" id="KW-0067">ATP-binding</keyword>
<protein>
    <submittedName>
        <fullName evidence="7">ABC transporter ATP-binding protein</fullName>
    </submittedName>
</protein>
<dbReference type="SMART" id="SM00382">
    <property type="entry name" value="AAA"/>
    <property type="match status" value="1"/>
</dbReference>
<dbReference type="GO" id="GO:0016887">
    <property type="term" value="F:ATP hydrolysis activity"/>
    <property type="evidence" value="ECO:0007669"/>
    <property type="project" value="InterPro"/>
</dbReference>
<sequence>MAEAALATERRATAASAAPLLTVRGLEAWYGESHVLHGIDLDVRSGEVVTLLGRNGAGKTTTLKSIMGMLPKRKGSVVFEGKELMHLPARHIAKAGIAICPEERGVFASLSVQENLMLPPKVRDGGLSVPQIFELFPNLKERLSSQGTKLSGGEQQMLAIGRILRTGANLLLLDEPTEGLAPVIVQQIGHTIARLKKEGFTIVLVEQNFHFASSVADRHYIVEQGRTVDMIENSELDANMDKLHAYLGV</sequence>
<dbReference type="CDD" id="cd03224">
    <property type="entry name" value="ABC_TM1139_LivF_branched"/>
    <property type="match status" value="1"/>
</dbReference>
<dbReference type="Gene3D" id="3.40.50.300">
    <property type="entry name" value="P-loop containing nucleotide triphosphate hydrolases"/>
    <property type="match status" value="1"/>
</dbReference>
<keyword evidence="5" id="KW-0029">Amino-acid transport</keyword>
<comment type="similarity">
    <text evidence="1">Belongs to the ABC transporter superfamily.</text>
</comment>
<organism evidence="7 8">
    <name type="scientific">Tianweitania sediminis</name>
    <dbReference type="NCBI Taxonomy" id="1502156"/>
    <lineage>
        <taxon>Bacteria</taxon>
        <taxon>Pseudomonadati</taxon>
        <taxon>Pseudomonadota</taxon>
        <taxon>Alphaproteobacteria</taxon>
        <taxon>Hyphomicrobiales</taxon>
        <taxon>Phyllobacteriaceae</taxon>
        <taxon>Tianweitania</taxon>
    </lineage>
</organism>
<dbReference type="InterPro" id="IPR052156">
    <property type="entry name" value="BCAA_Transport_ATP-bd_LivF"/>
</dbReference>
<dbReference type="Pfam" id="PF00005">
    <property type="entry name" value="ABC_tran"/>
    <property type="match status" value="1"/>
</dbReference>